<dbReference type="EC" id="4.1.2.50" evidence="3"/>
<dbReference type="OrthoDB" id="5820615at2"/>
<gene>
    <name evidence="7" type="ORF">C7446_1224</name>
</gene>
<evidence type="ECO:0000256" key="1">
    <source>
        <dbReference type="ARBA" id="ARBA00005061"/>
    </source>
</evidence>
<reference evidence="7 8" key="1">
    <citation type="submission" date="2018-10" db="EMBL/GenBank/DDBJ databases">
        <title>Genomic Encyclopedia of Type Strains, Phase IV (KMG-IV): sequencing the most valuable type-strain genomes for metagenomic binning, comparative biology and taxonomic classification.</title>
        <authorList>
            <person name="Goeker M."/>
        </authorList>
    </citation>
    <scope>NUCLEOTIDE SEQUENCE [LARGE SCALE GENOMIC DNA]</scope>
    <source>
        <strain evidence="7 8">DSM 23229</strain>
    </source>
</reference>
<dbReference type="SUPFAM" id="SSF55620">
    <property type="entry name" value="Tetrahydrobiopterin biosynthesis enzymes-like"/>
    <property type="match status" value="2"/>
</dbReference>
<keyword evidence="8" id="KW-1185">Reference proteome</keyword>
<comment type="catalytic activity">
    <reaction evidence="6">
        <text>7,8-dihydroneopterin 3'-triphosphate + H2O = 6-carboxy-5,6,7,8-tetrahydropterin + triphosphate + acetaldehyde + 2 H(+)</text>
        <dbReference type="Rhea" id="RHEA:27966"/>
        <dbReference type="ChEBI" id="CHEBI:15343"/>
        <dbReference type="ChEBI" id="CHEBI:15377"/>
        <dbReference type="ChEBI" id="CHEBI:15378"/>
        <dbReference type="ChEBI" id="CHEBI:18036"/>
        <dbReference type="ChEBI" id="CHEBI:58462"/>
        <dbReference type="ChEBI" id="CHEBI:61032"/>
        <dbReference type="EC" id="4.1.2.50"/>
    </reaction>
</comment>
<evidence type="ECO:0000313" key="7">
    <source>
        <dbReference type="EMBL" id="RKR06285.1"/>
    </source>
</evidence>
<dbReference type="InterPro" id="IPR007115">
    <property type="entry name" value="6-PTP_synth/QueD"/>
</dbReference>
<evidence type="ECO:0000256" key="2">
    <source>
        <dbReference type="ARBA" id="ARBA00008900"/>
    </source>
</evidence>
<dbReference type="Proteomes" id="UP000281975">
    <property type="component" value="Unassembled WGS sequence"/>
</dbReference>
<evidence type="ECO:0000256" key="5">
    <source>
        <dbReference type="ARBA" id="ARBA00031449"/>
    </source>
</evidence>
<dbReference type="RefSeq" id="WP_121172205.1">
    <property type="nucleotide sequence ID" value="NZ_RBIN01000003.1"/>
</dbReference>
<evidence type="ECO:0000313" key="8">
    <source>
        <dbReference type="Proteomes" id="UP000281975"/>
    </source>
</evidence>
<dbReference type="UniPathway" id="UPA00391"/>
<dbReference type="AlphaFoldDB" id="A0A420WYR9"/>
<proteinExistence type="inferred from homology"/>
<protein>
    <recommendedName>
        <fullName evidence="4">6-carboxy-5,6,7,8-tetrahydropterin synthase</fullName>
        <ecNumber evidence="3">4.1.2.50</ecNumber>
    </recommendedName>
    <alternativeName>
        <fullName evidence="5">Queuosine biosynthesis protein QueD</fullName>
    </alternativeName>
</protein>
<accession>A0A420WYR9</accession>
<dbReference type="Gene3D" id="3.30.479.10">
    <property type="entry name" value="6-pyruvoyl tetrahydropterin synthase/QueD"/>
    <property type="match status" value="2"/>
</dbReference>
<evidence type="ECO:0000256" key="3">
    <source>
        <dbReference type="ARBA" id="ARBA00012982"/>
    </source>
</evidence>
<sequence>MTLFVNDLTNLDVSLLCPQRGMMGASWQVNLTLDGELGDDGMLFDFGEVKPWVKSRIDSESDHTLLVPSRADWVSVTECAEGLCVRTSKPWGMEIRAPRQAFTLLPWDTITLERLNERLSLELMKRPPARVSDIRVELDEEWIDGAAFTYSHGLRRHAGNCQRIAHGHRSRLLVWRNGQLDEPLAEAWANRLQHIYLADRNDRMSTASADECAFGYEAPQGRFRIQLPAERVMTLPTTTTVELIARWLAETIAREAGGHIRVQAFEGIGKGAVAEAHG</sequence>
<organism evidence="7 8">
    <name type="scientific">Kushneria sinocarnis</name>
    <dbReference type="NCBI Taxonomy" id="595502"/>
    <lineage>
        <taxon>Bacteria</taxon>
        <taxon>Pseudomonadati</taxon>
        <taxon>Pseudomonadota</taxon>
        <taxon>Gammaproteobacteria</taxon>
        <taxon>Oceanospirillales</taxon>
        <taxon>Halomonadaceae</taxon>
        <taxon>Kushneria</taxon>
    </lineage>
</organism>
<comment type="pathway">
    <text evidence="1">Purine metabolism; 7-cyano-7-deazaguanine biosynthesis.</text>
</comment>
<evidence type="ECO:0000256" key="6">
    <source>
        <dbReference type="ARBA" id="ARBA00048807"/>
    </source>
</evidence>
<comment type="similarity">
    <text evidence="2">Belongs to the PTPS family. QueD subfamily.</text>
</comment>
<name>A0A420WYR9_9GAMM</name>
<comment type="caution">
    <text evidence="7">The sequence shown here is derived from an EMBL/GenBank/DDBJ whole genome shotgun (WGS) entry which is preliminary data.</text>
</comment>
<dbReference type="InterPro" id="IPR038418">
    <property type="entry name" value="6-PTP_synth/QueD_sf"/>
</dbReference>
<dbReference type="GO" id="GO:0070497">
    <property type="term" value="F:6-carboxytetrahydropterin synthase activity"/>
    <property type="evidence" value="ECO:0007669"/>
    <property type="project" value="UniProtKB-EC"/>
</dbReference>
<evidence type="ECO:0000256" key="4">
    <source>
        <dbReference type="ARBA" id="ARBA00018141"/>
    </source>
</evidence>
<dbReference type="EMBL" id="RBIN01000003">
    <property type="protein sequence ID" value="RKR06285.1"/>
    <property type="molecule type" value="Genomic_DNA"/>
</dbReference>
<dbReference type="Pfam" id="PF01242">
    <property type="entry name" value="PTPS"/>
    <property type="match status" value="2"/>
</dbReference>